<feature type="region of interest" description="Disordered" evidence="1">
    <location>
        <begin position="79"/>
        <end position="100"/>
    </location>
</feature>
<keyword evidence="2" id="KW-0812">Transmembrane</keyword>
<evidence type="ECO:0000313" key="4">
    <source>
        <dbReference type="Proteomes" id="UP000069850"/>
    </source>
</evidence>
<sequence length="100" mass="10599">MPGKRRSAGGNTRLLLVAASVIVAFAANAAGLFFGVTSVLPHLFYLPIVLVAYWFPRRGTASSLALSLGYLAMTLPSPGETQGWPSQRLRGPWSSLPSAL</sequence>
<dbReference type="Proteomes" id="UP000069850">
    <property type="component" value="Chromosome 1"/>
</dbReference>
<keyword evidence="2" id="KW-0472">Membrane</keyword>
<gene>
    <name evidence="3" type="ORF">MMAB1_1670</name>
</gene>
<evidence type="ECO:0000256" key="2">
    <source>
        <dbReference type="SAM" id="Phobius"/>
    </source>
</evidence>
<accession>A0A0X3BLK9</accession>
<feature type="transmembrane region" description="Helical" evidence="2">
    <location>
        <begin position="39"/>
        <end position="56"/>
    </location>
</feature>
<keyword evidence="2" id="KW-1133">Transmembrane helix</keyword>
<reference evidence="3 4" key="1">
    <citation type="submission" date="2016-01" db="EMBL/GenBank/DDBJ databases">
        <authorList>
            <person name="Manzoor S."/>
        </authorList>
    </citation>
    <scope>NUCLEOTIDE SEQUENCE [LARGE SCALE GENOMIC DNA]</scope>
    <source>
        <strain evidence="3">Methanoculleus sp MAB1</strain>
    </source>
</reference>
<evidence type="ECO:0000313" key="3">
    <source>
        <dbReference type="EMBL" id="CVK32883.1"/>
    </source>
</evidence>
<dbReference type="AlphaFoldDB" id="A0A0X3BLK9"/>
<dbReference type="KEGG" id="mema:MMAB1_1670"/>
<dbReference type="GeneID" id="70638101"/>
<proteinExistence type="predicted"/>
<name>A0A0X3BLK9_9EURY</name>
<protein>
    <submittedName>
        <fullName evidence="3">Uncharacterized protein</fullName>
    </submittedName>
</protein>
<organism evidence="3 4">
    <name type="scientific">Methanoculleus bourgensis</name>
    <dbReference type="NCBI Taxonomy" id="83986"/>
    <lineage>
        <taxon>Archaea</taxon>
        <taxon>Methanobacteriati</taxon>
        <taxon>Methanobacteriota</taxon>
        <taxon>Stenosarchaea group</taxon>
        <taxon>Methanomicrobia</taxon>
        <taxon>Methanomicrobiales</taxon>
        <taxon>Methanomicrobiaceae</taxon>
        <taxon>Methanoculleus</taxon>
    </lineage>
</organism>
<dbReference type="RefSeq" id="WP_238320557.1">
    <property type="nucleotide sequence ID" value="NZ_LT158599.1"/>
</dbReference>
<dbReference type="EMBL" id="LT158599">
    <property type="protein sequence ID" value="CVK32883.1"/>
    <property type="molecule type" value="Genomic_DNA"/>
</dbReference>
<evidence type="ECO:0000256" key="1">
    <source>
        <dbReference type="SAM" id="MobiDB-lite"/>
    </source>
</evidence>